<dbReference type="EMBL" id="JAHWQX010000004">
    <property type="protein sequence ID" value="MBW3098750.1"/>
    <property type="molecule type" value="Genomic_DNA"/>
</dbReference>
<keyword evidence="3" id="KW-1185">Reference proteome</keyword>
<dbReference type="Proteomes" id="UP001430804">
    <property type="component" value="Unassembled WGS sequence"/>
</dbReference>
<proteinExistence type="predicted"/>
<dbReference type="CDD" id="cd08896">
    <property type="entry name" value="SRPBCC_CalC_Aha1-like_3"/>
    <property type="match status" value="1"/>
</dbReference>
<reference evidence="2" key="1">
    <citation type="submission" date="2021-07" db="EMBL/GenBank/DDBJ databases">
        <title>Pseudohoeflea marina sp. nov. a polyhydroxyalcanoate-producing bacterium.</title>
        <authorList>
            <person name="Zheng W."/>
            <person name="Yu S."/>
            <person name="Huang Y."/>
        </authorList>
    </citation>
    <scope>NUCLEOTIDE SEQUENCE</scope>
    <source>
        <strain evidence="2">DP4N28-3</strain>
    </source>
</reference>
<evidence type="ECO:0000259" key="1">
    <source>
        <dbReference type="Pfam" id="PF08327"/>
    </source>
</evidence>
<name>A0ABS6WSG9_9HYPH</name>
<dbReference type="RefSeq" id="WP_219203066.1">
    <property type="nucleotide sequence ID" value="NZ_JAHWQX010000004.1"/>
</dbReference>
<comment type="caution">
    <text evidence="2">The sequence shown here is derived from an EMBL/GenBank/DDBJ whole genome shotgun (WGS) entry which is preliminary data.</text>
</comment>
<sequence length="158" mass="17856">MTTTSQSDRELVLDRHIAAPRQAVWRCLTEPDLLVQWFTPAPWRTVKAEIDLKPGGRMLVVMADPEGKDYPNEGVYLEIIEGEKLVWTDAYRCGWLPSDSPFMTAIITLSDAQEGCGYTATARHFSAEDREKHEKMGFKEGWNQAAEQLQEIARTLAG</sequence>
<evidence type="ECO:0000313" key="3">
    <source>
        <dbReference type="Proteomes" id="UP001430804"/>
    </source>
</evidence>
<evidence type="ECO:0000313" key="2">
    <source>
        <dbReference type="EMBL" id="MBW3098750.1"/>
    </source>
</evidence>
<feature type="domain" description="Activator of Hsp90 ATPase homologue 1/2-like C-terminal" evidence="1">
    <location>
        <begin position="19"/>
        <end position="152"/>
    </location>
</feature>
<gene>
    <name evidence="2" type="ORF">KY465_15805</name>
</gene>
<dbReference type="Pfam" id="PF08327">
    <property type="entry name" value="AHSA1"/>
    <property type="match status" value="1"/>
</dbReference>
<protein>
    <submittedName>
        <fullName evidence="2">SRPBCC family protein</fullName>
    </submittedName>
</protein>
<accession>A0ABS6WSG9</accession>
<organism evidence="2 3">
    <name type="scientific">Pseudohoeflea coraliihabitans</name>
    <dbReference type="NCBI Taxonomy" id="2860393"/>
    <lineage>
        <taxon>Bacteria</taxon>
        <taxon>Pseudomonadati</taxon>
        <taxon>Pseudomonadota</taxon>
        <taxon>Alphaproteobacteria</taxon>
        <taxon>Hyphomicrobiales</taxon>
        <taxon>Rhizobiaceae</taxon>
        <taxon>Pseudohoeflea</taxon>
    </lineage>
</organism>
<dbReference type="InterPro" id="IPR013538">
    <property type="entry name" value="ASHA1/2-like_C"/>
</dbReference>